<dbReference type="InterPro" id="IPR007751">
    <property type="entry name" value="DUF676_lipase-like"/>
</dbReference>
<feature type="domain" description="DUF676" evidence="3">
    <location>
        <begin position="145"/>
        <end position="190"/>
    </location>
</feature>
<organism evidence="4 5">
    <name type="scientific">Plectosphaerella cucumerina</name>
    <dbReference type="NCBI Taxonomy" id="40658"/>
    <lineage>
        <taxon>Eukaryota</taxon>
        <taxon>Fungi</taxon>
        <taxon>Dikarya</taxon>
        <taxon>Ascomycota</taxon>
        <taxon>Pezizomycotina</taxon>
        <taxon>Sordariomycetes</taxon>
        <taxon>Hypocreomycetidae</taxon>
        <taxon>Glomerellales</taxon>
        <taxon>Plectosphaerellaceae</taxon>
        <taxon>Plectosphaerella</taxon>
    </lineage>
</organism>
<evidence type="ECO:0000313" key="5">
    <source>
        <dbReference type="Proteomes" id="UP000813385"/>
    </source>
</evidence>
<feature type="compositionally biased region" description="Basic and acidic residues" evidence="2">
    <location>
        <begin position="37"/>
        <end position="50"/>
    </location>
</feature>
<dbReference type="EMBL" id="JAGPXD010000001">
    <property type="protein sequence ID" value="KAH7375345.1"/>
    <property type="molecule type" value="Genomic_DNA"/>
</dbReference>
<keyword evidence="5" id="KW-1185">Reference proteome</keyword>
<gene>
    <name evidence="4" type="ORF">B0T11DRAFT_249627</name>
</gene>
<reference evidence="4" key="1">
    <citation type="journal article" date="2021" name="Nat. Commun.">
        <title>Genetic determinants of endophytism in the Arabidopsis root mycobiome.</title>
        <authorList>
            <person name="Mesny F."/>
            <person name="Miyauchi S."/>
            <person name="Thiergart T."/>
            <person name="Pickel B."/>
            <person name="Atanasova L."/>
            <person name="Karlsson M."/>
            <person name="Huettel B."/>
            <person name="Barry K.W."/>
            <person name="Haridas S."/>
            <person name="Chen C."/>
            <person name="Bauer D."/>
            <person name="Andreopoulos W."/>
            <person name="Pangilinan J."/>
            <person name="LaButti K."/>
            <person name="Riley R."/>
            <person name="Lipzen A."/>
            <person name="Clum A."/>
            <person name="Drula E."/>
            <person name="Henrissat B."/>
            <person name="Kohler A."/>
            <person name="Grigoriev I.V."/>
            <person name="Martin F.M."/>
            <person name="Hacquard S."/>
        </authorList>
    </citation>
    <scope>NUCLEOTIDE SEQUENCE</scope>
    <source>
        <strain evidence="4">MPI-CAGE-AT-0016</strain>
    </source>
</reference>
<dbReference type="InterPro" id="IPR029058">
    <property type="entry name" value="AB_hydrolase_fold"/>
</dbReference>
<dbReference type="Pfam" id="PF05057">
    <property type="entry name" value="DUF676"/>
    <property type="match status" value="1"/>
</dbReference>
<comment type="similarity">
    <text evidence="1">Belongs to the putative lipase ROG1 family.</text>
</comment>
<accession>A0A8K0TRK0</accession>
<evidence type="ECO:0000256" key="2">
    <source>
        <dbReference type="SAM" id="MobiDB-lite"/>
    </source>
</evidence>
<protein>
    <submittedName>
        <fullName evidence="4">Lipase</fullName>
    </submittedName>
</protein>
<comment type="caution">
    <text evidence="4">The sequence shown here is derived from an EMBL/GenBank/DDBJ whole genome shotgun (WGS) entry which is preliminary data.</text>
</comment>
<feature type="region of interest" description="Disordered" evidence="2">
    <location>
        <begin position="28"/>
        <end position="50"/>
    </location>
</feature>
<name>A0A8K0TRK0_9PEZI</name>
<evidence type="ECO:0000259" key="3">
    <source>
        <dbReference type="Pfam" id="PF05057"/>
    </source>
</evidence>
<dbReference type="PANTHER" id="PTHR11440">
    <property type="entry name" value="LECITHIN-CHOLESTEROL ACYLTRANSFERASE-RELATED"/>
    <property type="match status" value="1"/>
</dbReference>
<dbReference type="AlphaFoldDB" id="A0A8K0TRK0"/>
<proteinExistence type="inferred from homology"/>
<evidence type="ECO:0000256" key="1">
    <source>
        <dbReference type="ARBA" id="ARBA00007920"/>
    </source>
</evidence>
<dbReference type="Gene3D" id="3.40.50.1820">
    <property type="entry name" value="alpha/beta hydrolase"/>
    <property type="match status" value="1"/>
</dbReference>
<evidence type="ECO:0000313" key="4">
    <source>
        <dbReference type="EMBL" id="KAH7375345.1"/>
    </source>
</evidence>
<dbReference type="OrthoDB" id="5592486at2759"/>
<sequence>MRPLRAPTAPARLSCPQCLALTTARQRRHFQLSPPRPEPKRDPRLDGVGHDKEDILDDYANIRDSYATPKNPIILAHGLLGFSVLNAVPLLPPIHYWRGITTALDALLKPETPIITPAVPPSGSIDQRAEALAEAIAAAAPGRPVNIIAHSMGGLDARCMISSLTSKAAHPVRVASLTTIATPHRGSAFADFALDTLHLEGLYGIMGRVGLGTGAFRQLTREYMENDFNPSHPDAPDTRYFSYGAATEVPGLLSPFRASWAIVNEAEGPNDGLVSVASSRWGTYRGTLRDVSHLDLINWTNRAKWEMRRVWTGKKRSFNAVALYLDIADMLAKEGL</sequence>
<dbReference type="Proteomes" id="UP000813385">
    <property type="component" value="Unassembled WGS sequence"/>
</dbReference>
<dbReference type="SUPFAM" id="SSF53474">
    <property type="entry name" value="alpha/beta-Hydrolases"/>
    <property type="match status" value="1"/>
</dbReference>